<evidence type="ECO:0000256" key="8">
    <source>
        <dbReference type="ARBA" id="ARBA00023004"/>
    </source>
</evidence>
<dbReference type="GO" id="GO:0042128">
    <property type="term" value="P:nitrate assimilation"/>
    <property type="evidence" value="ECO:0007669"/>
    <property type="project" value="UniProtKB-KW"/>
</dbReference>
<dbReference type="GO" id="GO:0016491">
    <property type="term" value="F:oxidoreductase activity"/>
    <property type="evidence" value="ECO:0007669"/>
    <property type="project" value="UniProtKB-KW"/>
</dbReference>
<evidence type="ECO:0000256" key="9">
    <source>
        <dbReference type="ARBA" id="ARBA00023014"/>
    </source>
</evidence>
<dbReference type="InterPro" id="IPR006963">
    <property type="entry name" value="Mopterin_OxRdtase_4Fe-4S_dom"/>
</dbReference>
<accession>A0A5B7WQS4</accession>
<evidence type="ECO:0000256" key="7">
    <source>
        <dbReference type="ARBA" id="ARBA00023002"/>
    </source>
</evidence>
<dbReference type="Gene3D" id="2.20.25.90">
    <property type="entry name" value="ADC-like domains"/>
    <property type="match status" value="1"/>
</dbReference>
<name>A0A5B7WQS4_9MICC</name>
<dbReference type="InterPro" id="IPR006656">
    <property type="entry name" value="Mopterin_OxRdtase"/>
</dbReference>
<comment type="cofactor">
    <cofactor evidence="1">
        <name>Mo-bis(molybdopterin guanine dinucleotide)</name>
        <dbReference type="ChEBI" id="CHEBI:60539"/>
    </cofactor>
</comment>
<organism evidence="13 14">
    <name type="scientific">Glutamicibacter creatinolyticus</name>
    <dbReference type="NCBI Taxonomy" id="162496"/>
    <lineage>
        <taxon>Bacteria</taxon>
        <taxon>Bacillati</taxon>
        <taxon>Actinomycetota</taxon>
        <taxon>Actinomycetes</taxon>
        <taxon>Micrococcales</taxon>
        <taxon>Micrococcaceae</taxon>
        <taxon>Glutamicibacter</taxon>
    </lineage>
</organism>
<dbReference type="EMBL" id="CP034412">
    <property type="protein sequence ID" value="QCY46421.1"/>
    <property type="molecule type" value="Genomic_DNA"/>
</dbReference>
<dbReference type="Pfam" id="PF01568">
    <property type="entry name" value="Molydop_binding"/>
    <property type="match status" value="1"/>
</dbReference>
<evidence type="ECO:0000256" key="11">
    <source>
        <dbReference type="SAM" id="MobiDB-lite"/>
    </source>
</evidence>
<feature type="region of interest" description="Disordered" evidence="11">
    <location>
        <begin position="789"/>
        <end position="847"/>
    </location>
</feature>
<keyword evidence="4" id="KW-0004">4Fe-4S</keyword>
<feature type="domain" description="4Fe-4S Mo/W bis-MGD-type" evidence="12">
    <location>
        <begin position="54"/>
        <end position="110"/>
    </location>
</feature>
<dbReference type="SUPFAM" id="SSF50692">
    <property type="entry name" value="ADC-like"/>
    <property type="match status" value="1"/>
</dbReference>
<sequence>MAERVSAEQGHADLGKVDRIAKIWGTRTPYGREERWPVRVDQVLAEGVEESEVERWVQSACVLCSNGCGIDIAVKDGTMVGVRGRAADRVNHGRLGPKGLFASWQAMNSPDRLTTPMIRQDGELVPCDWDTAMERIVQRSRHLLQTKGPLSHGFYTSGQLFLEEYYAQAIVGKAGIGTPHMDGNTRLCTATAATALKESFGSDGQPGSYRDIDACDAMFLFGHNMAETQTVLWARVLDRLAGPDKPRLVCVDPRDTDVARHAEVHLALKPGTNLALMHGLVRELFVNGWIDEDYIRRHTMNVEELRFTVEPWTPQEVARTCGVDAQDVRRAAEIFGTSERVLSTVLQGFYQSSQATASSCAVNNLHLLRGLIGKPGSGILQMNGQPTAQNNRECGADGDLSGFRNWENPQHVQELAQLWNVDPATIPHWAPPTHAMQIFRYVEQGSIQFLWVSATNPAVSLPELPRIRDILASRGLFLVVQDLYLTETAQYADVVLPAAGWGEKTGTFTNVDRTVHLSQKAVDPPGQARSDLQTFIDYSRRMGFTQLDGSPLLDWQGPEEAFEAWKLCTRGRPCDYSALTYQALRGGSGVPWPCTEQQPGGTERLYTDGVFNTDPDYCETYGHDLLTGGTVGPQAYKAMNPAGRAIFKTAPYHPTHETPDTGYPFRYTTGRTAYHFHTRTKTGRSPQLNAAAPQAWVEISAVDVATGGLNEGDIVSVESRRGHISAALRISDVREGTIFAPFHYGYWDEGGTPATAHRAANELTLTEWDPVSKQPVLKNSAVRLRKVADAEGPAPAPTTTASHPATHPHHAARSRRVVPTTGGPAALASEEFPPAAPSDDPASKEQP</sequence>
<keyword evidence="14" id="KW-1185">Reference proteome</keyword>
<dbReference type="GO" id="GO:0046872">
    <property type="term" value="F:metal ion binding"/>
    <property type="evidence" value="ECO:0007669"/>
    <property type="project" value="UniProtKB-KW"/>
</dbReference>
<evidence type="ECO:0000256" key="10">
    <source>
        <dbReference type="ARBA" id="ARBA00023063"/>
    </source>
</evidence>
<keyword evidence="6" id="KW-0479">Metal-binding</keyword>
<dbReference type="CDD" id="cd02791">
    <property type="entry name" value="MopB_CT_Nitrate-R-NapA-like"/>
    <property type="match status" value="1"/>
</dbReference>
<dbReference type="Gene3D" id="3.40.50.740">
    <property type="match status" value="1"/>
</dbReference>
<evidence type="ECO:0000313" key="14">
    <source>
        <dbReference type="Proteomes" id="UP000307000"/>
    </source>
</evidence>
<dbReference type="InterPro" id="IPR041957">
    <property type="entry name" value="CT_Nitrate-R-NapA-like"/>
</dbReference>
<dbReference type="Pfam" id="PF00384">
    <property type="entry name" value="Molybdopterin"/>
    <property type="match status" value="1"/>
</dbReference>
<dbReference type="PROSITE" id="PS51669">
    <property type="entry name" value="4FE4S_MOW_BIS_MGD"/>
    <property type="match status" value="1"/>
</dbReference>
<dbReference type="GO" id="GO:0043546">
    <property type="term" value="F:molybdopterin cofactor binding"/>
    <property type="evidence" value="ECO:0007669"/>
    <property type="project" value="InterPro"/>
</dbReference>
<dbReference type="KEGG" id="gcr:GcLGCM259_0660"/>
<dbReference type="Pfam" id="PF04879">
    <property type="entry name" value="Molybdop_Fe4S4"/>
    <property type="match status" value="1"/>
</dbReference>
<proteinExistence type="inferred from homology"/>
<reference evidence="13 14" key="1">
    <citation type="submission" date="2018-12" db="EMBL/GenBank/DDBJ databases">
        <title>Complete Genome Sequence of Glutamicibacter creatinolyticus strain LGCM259,isolated from an abscess of a 12-year-old mare in Italy.</title>
        <authorList>
            <person name="Santos R.G."/>
            <person name="Silva A.L."/>
            <person name="Seyffert N."/>
            <person name="Castro T.L.P."/>
            <person name="Attili A.R."/>
            <person name="Rifici C."/>
            <person name="Mazzullo G."/>
            <person name="Brenig B."/>
            <person name="Venanzi F."/>
            <person name="Azevedo V."/>
        </authorList>
    </citation>
    <scope>NUCLEOTIDE SEQUENCE [LARGE SCALE GENOMIC DNA]</scope>
    <source>
        <strain evidence="13 14">LGCM 259</strain>
    </source>
</reference>
<dbReference type="Proteomes" id="UP000307000">
    <property type="component" value="Chromosome"/>
</dbReference>
<keyword evidence="7" id="KW-0560">Oxidoreductase</keyword>
<dbReference type="AlphaFoldDB" id="A0A5B7WQS4"/>
<evidence type="ECO:0000256" key="6">
    <source>
        <dbReference type="ARBA" id="ARBA00022723"/>
    </source>
</evidence>
<dbReference type="PANTHER" id="PTHR43105">
    <property type="entry name" value="RESPIRATORY NITRATE REDUCTASE"/>
    <property type="match status" value="1"/>
</dbReference>
<feature type="compositionally biased region" description="Basic residues" evidence="11">
    <location>
        <begin position="806"/>
        <end position="816"/>
    </location>
</feature>
<dbReference type="SMART" id="SM00926">
    <property type="entry name" value="Molybdop_Fe4S4"/>
    <property type="match status" value="1"/>
</dbReference>
<evidence type="ECO:0000313" key="13">
    <source>
        <dbReference type="EMBL" id="QCY46421.1"/>
    </source>
</evidence>
<keyword evidence="10" id="KW-0534">Nitrate assimilation</keyword>
<evidence type="ECO:0000256" key="1">
    <source>
        <dbReference type="ARBA" id="ARBA00001942"/>
    </source>
</evidence>
<dbReference type="SUPFAM" id="SSF53706">
    <property type="entry name" value="Formate dehydrogenase/DMSO reductase, domains 1-3"/>
    <property type="match status" value="1"/>
</dbReference>
<dbReference type="InterPro" id="IPR006657">
    <property type="entry name" value="MoPterin_dinucl-bd_dom"/>
</dbReference>
<keyword evidence="5" id="KW-0500">Molybdenum</keyword>
<keyword evidence="9" id="KW-0411">Iron-sulfur</keyword>
<dbReference type="CDD" id="cd02754">
    <property type="entry name" value="MopB_Nitrate-R-NapA-like"/>
    <property type="match status" value="1"/>
</dbReference>
<protein>
    <submittedName>
        <fullName evidence="13">Formate dehydrogenase subunit alpha</fullName>
    </submittedName>
</protein>
<evidence type="ECO:0000256" key="5">
    <source>
        <dbReference type="ARBA" id="ARBA00022505"/>
    </source>
</evidence>
<evidence type="ECO:0000256" key="2">
    <source>
        <dbReference type="ARBA" id="ARBA00001966"/>
    </source>
</evidence>
<dbReference type="Gene3D" id="2.40.40.20">
    <property type="match status" value="1"/>
</dbReference>
<dbReference type="InterPro" id="IPR050123">
    <property type="entry name" value="Prok_molybdopt-oxidoreductase"/>
</dbReference>
<dbReference type="PANTHER" id="PTHR43105:SF10">
    <property type="entry name" value="NADH-QUINONE OXIDOREDUCTASE SUBUNIT G"/>
    <property type="match status" value="1"/>
</dbReference>
<keyword evidence="8" id="KW-0408">Iron</keyword>
<gene>
    <name evidence="13" type="ORF">GcLGCM259_0660</name>
</gene>
<dbReference type="InterPro" id="IPR009010">
    <property type="entry name" value="Asp_de-COase-like_dom_sf"/>
</dbReference>
<dbReference type="Gene3D" id="3.40.228.10">
    <property type="entry name" value="Dimethylsulfoxide Reductase, domain 2"/>
    <property type="match status" value="1"/>
</dbReference>
<evidence type="ECO:0000259" key="12">
    <source>
        <dbReference type="PROSITE" id="PS51669"/>
    </source>
</evidence>
<comment type="similarity">
    <text evidence="3">Belongs to the prokaryotic molybdopterin-containing oxidoreductase family. NasA/NapA/NarB subfamily.</text>
</comment>
<evidence type="ECO:0000256" key="4">
    <source>
        <dbReference type="ARBA" id="ARBA00022485"/>
    </source>
</evidence>
<comment type="cofactor">
    <cofactor evidence="2">
        <name>[4Fe-4S] cluster</name>
        <dbReference type="ChEBI" id="CHEBI:49883"/>
    </cofactor>
</comment>
<dbReference type="RefSeq" id="WP_138925766.1">
    <property type="nucleotide sequence ID" value="NZ_CP034412.1"/>
</dbReference>
<dbReference type="GO" id="GO:0051539">
    <property type="term" value="F:4 iron, 4 sulfur cluster binding"/>
    <property type="evidence" value="ECO:0007669"/>
    <property type="project" value="UniProtKB-KW"/>
</dbReference>
<evidence type="ECO:0000256" key="3">
    <source>
        <dbReference type="ARBA" id="ARBA00008747"/>
    </source>
</evidence>